<dbReference type="GO" id="GO:0000731">
    <property type="term" value="P:DNA synthesis involved in DNA repair"/>
    <property type="evidence" value="ECO:0007669"/>
    <property type="project" value="InterPro"/>
</dbReference>
<dbReference type="GO" id="GO:0003887">
    <property type="term" value="F:DNA-directed DNA polymerase activity"/>
    <property type="evidence" value="ECO:0007669"/>
    <property type="project" value="TreeGrafter"/>
</dbReference>
<dbReference type="AlphaFoldDB" id="A0A0V0R1F9"/>
<comment type="caution">
    <text evidence="1">The sequence shown here is derived from an EMBL/GenBank/DDBJ whole genome shotgun (WGS) entry which is preliminary data.</text>
</comment>
<dbReference type="InterPro" id="IPR007218">
    <property type="entry name" value="DNA_pol_delta_4"/>
</dbReference>
<organism evidence="1 2">
    <name type="scientific">Pseudocohnilembus persalinus</name>
    <name type="common">Ciliate</name>
    <dbReference type="NCBI Taxonomy" id="266149"/>
    <lineage>
        <taxon>Eukaryota</taxon>
        <taxon>Sar</taxon>
        <taxon>Alveolata</taxon>
        <taxon>Ciliophora</taxon>
        <taxon>Intramacronucleata</taxon>
        <taxon>Oligohymenophorea</taxon>
        <taxon>Scuticociliatia</taxon>
        <taxon>Philasterida</taxon>
        <taxon>Pseudocohnilembidae</taxon>
        <taxon>Pseudocohnilembus</taxon>
    </lineage>
</organism>
<accession>A0A0V0R1F9</accession>
<dbReference type="InParanoid" id="A0A0V0R1F9"/>
<name>A0A0V0R1F9_PSEPJ</name>
<evidence type="ECO:0000313" key="2">
    <source>
        <dbReference type="Proteomes" id="UP000054937"/>
    </source>
</evidence>
<gene>
    <name evidence="1" type="ORF">PPERSA_12344</name>
</gene>
<reference evidence="1 2" key="1">
    <citation type="journal article" date="2015" name="Sci. Rep.">
        <title>Genome of the facultative scuticociliatosis pathogen Pseudocohnilembus persalinus provides insight into its virulence through horizontal gene transfer.</title>
        <authorList>
            <person name="Xiong J."/>
            <person name="Wang G."/>
            <person name="Cheng J."/>
            <person name="Tian M."/>
            <person name="Pan X."/>
            <person name="Warren A."/>
            <person name="Jiang C."/>
            <person name="Yuan D."/>
            <person name="Miao W."/>
        </authorList>
    </citation>
    <scope>NUCLEOTIDE SEQUENCE [LARGE SCALE GENOMIC DNA]</scope>
    <source>
        <strain evidence="1">36N120E</strain>
    </source>
</reference>
<sequence length="111" mass="13230">MSTIDQYFTIEKKTNTNNFKQNTHQRDISPVHRTLSTDQEKKMLMQFDFTSKFGPSMGLTREERFQRAELLGLNPPQQVKQIINKYRDETDFFENYNNNTLEKTFKNGELI</sequence>
<dbReference type="PANTHER" id="PTHR14303">
    <property type="entry name" value="DNA POLYMERASE DELTA SUBUNIT 4"/>
    <property type="match status" value="1"/>
</dbReference>
<dbReference type="GO" id="GO:0006261">
    <property type="term" value="P:DNA-templated DNA replication"/>
    <property type="evidence" value="ECO:0007669"/>
    <property type="project" value="TreeGrafter"/>
</dbReference>
<dbReference type="Pfam" id="PF04081">
    <property type="entry name" value="DNA_pol_delta_4"/>
    <property type="match status" value="1"/>
</dbReference>
<dbReference type="OrthoDB" id="337486at2759"/>
<dbReference type="PANTHER" id="PTHR14303:SF0">
    <property type="entry name" value="DNA POLYMERASE DELTA SUBUNIT 4"/>
    <property type="match status" value="1"/>
</dbReference>
<protein>
    <submittedName>
        <fullName evidence="1">Uncharacterized protein</fullName>
    </submittedName>
</protein>
<proteinExistence type="predicted"/>
<keyword evidence="2" id="KW-1185">Reference proteome</keyword>
<evidence type="ECO:0000313" key="1">
    <source>
        <dbReference type="EMBL" id="KRX08189.1"/>
    </source>
</evidence>
<dbReference type="Proteomes" id="UP000054937">
    <property type="component" value="Unassembled WGS sequence"/>
</dbReference>
<dbReference type="EMBL" id="LDAU01000070">
    <property type="protein sequence ID" value="KRX08189.1"/>
    <property type="molecule type" value="Genomic_DNA"/>
</dbReference>
<dbReference type="GO" id="GO:0043625">
    <property type="term" value="C:delta DNA polymerase complex"/>
    <property type="evidence" value="ECO:0007669"/>
    <property type="project" value="TreeGrafter"/>
</dbReference>